<dbReference type="Proteomes" id="UP000549009">
    <property type="component" value="Unassembled WGS sequence"/>
</dbReference>
<evidence type="ECO:0000313" key="3">
    <source>
        <dbReference type="Proteomes" id="UP000326505"/>
    </source>
</evidence>
<gene>
    <name evidence="2" type="ORF">CP982_06775</name>
    <name evidence="1" type="ORF">FHS40_000809</name>
</gene>
<reference evidence="2 3" key="1">
    <citation type="submission" date="2017-09" db="EMBL/GenBank/DDBJ databases">
        <authorList>
            <person name="Lee N."/>
            <person name="Cho B.-K."/>
        </authorList>
    </citation>
    <scope>NUCLEOTIDE SEQUENCE [LARGE SCALE GENOMIC DNA]</scope>
    <source>
        <strain evidence="2 3">ATCC 27465</strain>
    </source>
</reference>
<evidence type="ECO:0000313" key="1">
    <source>
        <dbReference type="EMBL" id="MBB5101756.1"/>
    </source>
</evidence>
<evidence type="ECO:0000313" key="2">
    <source>
        <dbReference type="EMBL" id="QEV64512.1"/>
    </source>
</evidence>
<protein>
    <submittedName>
        <fullName evidence="2">Uncharacterized protein</fullName>
    </submittedName>
</protein>
<keyword evidence="4" id="KW-1185">Reference proteome</keyword>
<dbReference type="EMBL" id="CP023690">
    <property type="protein sequence ID" value="QEV64512.1"/>
    <property type="molecule type" value="Genomic_DNA"/>
</dbReference>
<reference evidence="1 4" key="2">
    <citation type="submission" date="2020-08" db="EMBL/GenBank/DDBJ databases">
        <title>Genomic Encyclopedia of Type Strains, Phase III (KMG-III): the genomes of soil and plant-associated and newly described type strains.</title>
        <authorList>
            <person name="Whitman W."/>
        </authorList>
    </citation>
    <scope>NUCLEOTIDE SEQUENCE [LARGE SCALE GENOMIC DNA]</scope>
    <source>
        <strain evidence="1 4">CECT 3146</strain>
    </source>
</reference>
<organism evidence="2 3">
    <name type="scientific">Streptomyces spectabilis</name>
    <dbReference type="NCBI Taxonomy" id="68270"/>
    <lineage>
        <taxon>Bacteria</taxon>
        <taxon>Bacillati</taxon>
        <taxon>Actinomycetota</taxon>
        <taxon>Actinomycetes</taxon>
        <taxon>Kitasatosporales</taxon>
        <taxon>Streptomycetaceae</taxon>
        <taxon>Streptomyces</taxon>
    </lineage>
</organism>
<dbReference type="RefSeq" id="WP_150509650.1">
    <property type="nucleotide sequence ID" value="NZ_BMSQ01000024.1"/>
</dbReference>
<dbReference type="KEGG" id="sspb:CP982_06775"/>
<dbReference type="OrthoDB" id="3478947at2"/>
<sequence length="146" mass="15671">MSSAEHIATIDLLRARDFPEAPGRSAAGRAGPGFHIAELATYEAAGDDDGTVRDAMEERYEAERDALTVLLTERWGEPHVISLASAFARAVAGSGDVAEPWASLSETVPDVHLWQAEGHWIALGVARWGGWEALQLLAVITETDPP</sequence>
<dbReference type="Proteomes" id="UP000326505">
    <property type="component" value="Chromosome"/>
</dbReference>
<name>A0A5P2XPX1_STRST</name>
<accession>A0A5P2XPX1</accession>
<evidence type="ECO:0000313" key="4">
    <source>
        <dbReference type="Proteomes" id="UP000549009"/>
    </source>
</evidence>
<dbReference type="AlphaFoldDB" id="A0A5P2XPX1"/>
<proteinExistence type="predicted"/>
<dbReference type="EMBL" id="JACHJD010000001">
    <property type="protein sequence ID" value="MBB5101756.1"/>
    <property type="molecule type" value="Genomic_DNA"/>
</dbReference>